<organism evidence="3 4">
    <name type="scientific">Streptomyces chryseus</name>
    <dbReference type="NCBI Taxonomy" id="68186"/>
    <lineage>
        <taxon>Bacteria</taxon>
        <taxon>Bacillati</taxon>
        <taxon>Actinomycetota</taxon>
        <taxon>Actinomycetes</taxon>
        <taxon>Kitasatosporales</taxon>
        <taxon>Streptomycetaceae</taxon>
        <taxon>Streptomyces</taxon>
    </lineage>
</organism>
<reference evidence="4" key="1">
    <citation type="journal article" date="2019" name="Int. J. Syst. Evol. Microbiol.">
        <title>The Global Catalogue of Microorganisms (GCM) 10K type strain sequencing project: providing services to taxonomists for standard genome sequencing and annotation.</title>
        <authorList>
            <consortium name="The Broad Institute Genomics Platform"/>
            <consortium name="The Broad Institute Genome Sequencing Center for Infectious Disease"/>
            <person name="Wu L."/>
            <person name="Ma J."/>
        </authorList>
    </citation>
    <scope>NUCLEOTIDE SEQUENCE [LARGE SCALE GENOMIC DNA]</scope>
    <source>
        <strain evidence="4">JCM 4737</strain>
    </source>
</reference>
<evidence type="ECO:0000259" key="2">
    <source>
        <dbReference type="Pfam" id="PF03432"/>
    </source>
</evidence>
<dbReference type="RefSeq" id="WP_138893902.1">
    <property type="nucleotide sequence ID" value="NZ_BMVO01000022.1"/>
</dbReference>
<evidence type="ECO:0000313" key="3">
    <source>
        <dbReference type="EMBL" id="GHB22463.1"/>
    </source>
</evidence>
<dbReference type="EMBL" id="BMVO01000022">
    <property type="protein sequence ID" value="GHB22463.1"/>
    <property type="molecule type" value="Genomic_DNA"/>
</dbReference>
<proteinExistence type="predicted"/>
<dbReference type="Pfam" id="PF03432">
    <property type="entry name" value="Relaxase"/>
    <property type="match status" value="1"/>
</dbReference>
<feature type="region of interest" description="Disordered" evidence="1">
    <location>
        <begin position="177"/>
        <end position="205"/>
    </location>
</feature>
<protein>
    <submittedName>
        <fullName evidence="3">Mobilization protein</fullName>
    </submittedName>
</protein>
<dbReference type="InterPro" id="IPR005094">
    <property type="entry name" value="Endonuclease_MobA/VirD2"/>
</dbReference>
<evidence type="ECO:0000256" key="1">
    <source>
        <dbReference type="SAM" id="MobiDB-lite"/>
    </source>
</evidence>
<dbReference type="Proteomes" id="UP000599437">
    <property type="component" value="Unassembled WGS sequence"/>
</dbReference>
<keyword evidence="4" id="KW-1185">Reference proteome</keyword>
<feature type="region of interest" description="Disordered" evidence="1">
    <location>
        <begin position="549"/>
        <end position="579"/>
    </location>
</feature>
<accession>A0ABQ3E3U0</accession>
<evidence type="ECO:0000313" key="4">
    <source>
        <dbReference type="Proteomes" id="UP000599437"/>
    </source>
</evidence>
<comment type="caution">
    <text evidence="3">The sequence shown here is derived from an EMBL/GenBank/DDBJ whole genome shotgun (WGS) entry which is preliminary data.</text>
</comment>
<feature type="compositionally biased region" description="Basic and acidic residues" evidence="1">
    <location>
        <begin position="188"/>
        <end position="205"/>
    </location>
</feature>
<gene>
    <name evidence="3" type="ORF">GCM10010346_52680</name>
</gene>
<name>A0ABQ3E3U0_9ACTN</name>
<sequence length="579" mass="63338">MIANIVKPGNHTYGVLAYLFDKGRANEHTDQHIIASWDDFIPDPGPWDSPGHKQRLGQLTQALDLRVKQAGDKAPEGHVWHCSIRASPEDRILTDAEWATIARRVLHATGIAPDGDPDGCRWVAVRHAEDHVHIVATKVRGDLRPPRNWNDYHRAMNELRAVEEDFVLTRVAHGPEAAAGTSAVKRSTRAEEEKAKRQGHDKTARERLRHTVRTALSHAKDLDEFFNLLADAGLQVETRTLPSGDLQGYKVALPDAGTPIWFSGSSLATDLSLPQIRQRLAAAEAQPTAASSARQHRPSPWHVATAAAERIPHHLAHTDDGAVQAHLTVFGEVLYALPAHAPASLQAELHRAAMAFENAAHTRARADHQHARALRGALKAMRYQPADLTGLAMLLDAAILVVLAVQRRSALHHHDRQVAAARQTLTHLQAAYAQIAPASLAALARHSPSDNTVHRYALTLHEVLPRHAEQILTENAWPALTATLAAAEAAGHNPTTVLQQAAQHRPLDDAKSASEVLVWRIQRLGDRHAPGPGARAAQARSPHIRATAIPHSPAAVSTSPLTQRPRTPRTRYREPPKSR</sequence>
<feature type="domain" description="MobA/VirD2-like nuclease" evidence="2">
    <location>
        <begin position="72"/>
        <end position="165"/>
    </location>
</feature>